<dbReference type="GO" id="GO:0051287">
    <property type="term" value="F:NAD binding"/>
    <property type="evidence" value="ECO:0007669"/>
    <property type="project" value="InterPro"/>
</dbReference>
<dbReference type="STRING" id="713585.THITH_07250"/>
<dbReference type="Proteomes" id="UP000005289">
    <property type="component" value="Chromosome"/>
</dbReference>
<dbReference type="InterPro" id="IPR036291">
    <property type="entry name" value="NAD(P)-bd_dom_sf"/>
</dbReference>
<sequence length="288" mass="30332">MPVGYVGLGIMGAPMVRNLLRVGVPVHVWARRLEQAQRLVGDGAVPEESLASLVRTVRVLFLNVSDTPDVEGLMLDEGGIVANARSGLIVVDHSTIDPMRARHIAEKAREAGVIFIDAPVSGGERGAIEGTLTLMLGGPEADIDRIGPLLERVGRTLTRVGDSGAGQIAKACNQLIVGETLVAIGEAFALAEAAGVDPARVREALLGGLANSKVLQMHGQRLLDDDFVPGFMAHLHAKDMGIVANTAASLGLDLSGAERVRAALARALEHGHAYDDSTILARYCIPER</sequence>
<dbReference type="InterPro" id="IPR008927">
    <property type="entry name" value="6-PGluconate_DH-like_C_sf"/>
</dbReference>
<feature type="domain" description="3-hydroxyisobutyrate dehydrogenase-like NAD-binding" evidence="6">
    <location>
        <begin position="164"/>
        <end position="283"/>
    </location>
</feature>
<comment type="similarity">
    <text evidence="1">Belongs to the HIBADH-related family.</text>
</comment>
<dbReference type="GO" id="GO:0016054">
    <property type="term" value="P:organic acid catabolic process"/>
    <property type="evidence" value="ECO:0007669"/>
    <property type="project" value="UniProtKB-ARBA"/>
</dbReference>
<keyword evidence="8" id="KW-1185">Reference proteome</keyword>
<dbReference type="InterPro" id="IPR002204">
    <property type="entry name" value="3-OH-isobutyrate_DH-rel_CS"/>
</dbReference>
<evidence type="ECO:0000256" key="1">
    <source>
        <dbReference type="ARBA" id="ARBA00009080"/>
    </source>
</evidence>
<dbReference type="InterPro" id="IPR006115">
    <property type="entry name" value="6PGDH_NADP-bd"/>
</dbReference>
<evidence type="ECO:0000313" key="7">
    <source>
        <dbReference type="EMBL" id="AHE98089.1"/>
    </source>
</evidence>
<keyword evidence="2" id="KW-0560">Oxidoreductase</keyword>
<dbReference type="PANTHER" id="PTHR43060">
    <property type="entry name" value="3-HYDROXYISOBUTYRATE DEHYDROGENASE-LIKE 1, MITOCHONDRIAL-RELATED"/>
    <property type="match status" value="1"/>
</dbReference>
<dbReference type="InterPro" id="IPR029154">
    <property type="entry name" value="HIBADH-like_NADP-bd"/>
</dbReference>
<accession>W0DHH9</accession>
<dbReference type="PROSITE" id="PS00895">
    <property type="entry name" value="3_HYDROXYISOBUT_DH"/>
    <property type="match status" value="1"/>
</dbReference>
<dbReference type="PIRSF" id="PIRSF000103">
    <property type="entry name" value="HIBADH"/>
    <property type="match status" value="1"/>
</dbReference>
<evidence type="ECO:0000259" key="6">
    <source>
        <dbReference type="Pfam" id="PF14833"/>
    </source>
</evidence>
<dbReference type="Pfam" id="PF03446">
    <property type="entry name" value="NAD_binding_2"/>
    <property type="match status" value="1"/>
</dbReference>
<dbReference type="Gene3D" id="1.10.1040.10">
    <property type="entry name" value="N-(1-d-carboxylethyl)-l-norvaline Dehydrogenase, domain 2"/>
    <property type="match status" value="1"/>
</dbReference>
<dbReference type="EMBL" id="CP007029">
    <property type="protein sequence ID" value="AHE98089.1"/>
    <property type="molecule type" value="Genomic_DNA"/>
</dbReference>
<proteinExistence type="inferred from homology"/>
<evidence type="ECO:0000313" key="8">
    <source>
        <dbReference type="Proteomes" id="UP000005289"/>
    </source>
</evidence>
<dbReference type="GO" id="GO:0050661">
    <property type="term" value="F:NADP binding"/>
    <property type="evidence" value="ECO:0007669"/>
    <property type="project" value="InterPro"/>
</dbReference>
<dbReference type="InterPro" id="IPR015815">
    <property type="entry name" value="HIBADH-related"/>
</dbReference>
<keyword evidence="3" id="KW-0520">NAD</keyword>
<evidence type="ECO:0000256" key="4">
    <source>
        <dbReference type="PIRSR" id="PIRSR000103-1"/>
    </source>
</evidence>
<organism evidence="7 8">
    <name type="scientific">Thioalkalivibrio paradoxus ARh 1</name>
    <dbReference type="NCBI Taxonomy" id="713585"/>
    <lineage>
        <taxon>Bacteria</taxon>
        <taxon>Pseudomonadati</taxon>
        <taxon>Pseudomonadota</taxon>
        <taxon>Gammaproteobacteria</taxon>
        <taxon>Chromatiales</taxon>
        <taxon>Ectothiorhodospiraceae</taxon>
        <taxon>Thioalkalivibrio</taxon>
    </lineage>
</organism>
<dbReference type="GO" id="GO:0016491">
    <property type="term" value="F:oxidoreductase activity"/>
    <property type="evidence" value="ECO:0007669"/>
    <property type="project" value="UniProtKB-KW"/>
</dbReference>
<dbReference type="SUPFAM" id="SSF48179">
    <property type="entry name" value="6-phosphogluconate dehydrogenase C-terminal domain-like"/>
    <property type="match status" value="1"/>
</dbReference>
<dbReference type="PANTHER" id="PTHR43060:SF15">
    <property type="entry name" value="3-HYDROXYISOBUTYRATE DEHYDROGENASE-LIKE 1, MITOCHONDRIAL-RELATED"/>
    <property type="match status" value="1"/>
</dbReference>
<dbReference type="Pfam" id="PF14833">
    <property type="entry name" value="NAD_binding_11"/>
    <property type="match status" value="1"/>
</dbReference>
<evidence type="ECO:0000259" key="5">
    <source>
        <dbReference type="Pfam" id="PF03446"/>
    </source>
</evidence>
<name>W0DHH9_9GAMM</name>
<dbReference type="Gene3D" id="3.40.50.720">
    <property type="entry name" value="NAD(P)-binding Rossmann-like Domain"/>
    <property type="match status" value="1"/>
</dbReference>
<feature type="domain" description="6-phosphogluconate dehydrogenase NADP-binding" evidence="5">
    <location>
        <begin position="3"/>
        <end position="161"/>
    </location>
</feature>
<gene>
    <name evidence="7" type="ORF">THITH_07250</name>
</gene>
<protein>
    <submittedName>
        <fullName evidence="7">Tartronate semialdehyde reductase</fullName>
    </submittedName>
</protein>
<dbReference type="KEGG" id="tti:THITH_07250"/>
<evidence type="ECO:0000256" key="2">
    <source>
        <dbReference type="ARBA" id="ARBA00023002"/>
    </source>
</evidence>
<feature type="active site" evidence="4">
    <location>
        <position position="170"/>
    </location>
</feature>
<dbReference type="SUPFAM" id="SSF51735">
    <property type="entry name" value="NAD(P)-binding Rossmann-fold domains"/>
    <property type="match status" value="1"/>
</dbReference>
<evidence type="ECO:0000256" key="3">
    <source>
        <dbReference type="ARBA" id="ARBA00023027"/>
    </source>
</evidence>
<reference evidence="7 8" key="1">
    <citation type="submission" date="2013-12" db="EMBL/GenBank/DDBJ databases">
        <authorList>
            <consortium name="DOE Joint Genome Institute"/>
            <person name="Muyzer G."/>
            <person name="Huntemann M."/>
            <person name="Han J."/>
            <person name="Chen A."/>
            <person name="Kyrpides N."/>
            <person name="Mavromatis K."/>
            <person name="Markowitz V."/>
            <person name="Palaniappan K."/>
            <person name="Ivanova N."/>
            <person name="Schaumberg A."/>
            <person name="Pati A."/>
            <person name="Liolios K."/>
            <person name="Nordberg H.P."/>
            <person name="Cantor M.N."/>
            <person name="Hua S.X."/>
            <person name="Woyke T."/>
        </authorList>
    </citation>
    <scope>NUCLEOTIDE SEQUENCE [LARGE SCALE GENOMIC DNA]</scope>
    <source>
        <strain evidence="7 8">ARh 1</strain>
    </source>
</reference>
<dbReference type="InterPro" id="IPR013328">
    <property type="entry name" value="6PGD_dom2"/>
</dbReference>
<dbReference type="AlphaFoldDB" id="W0DHH9"/>
<dbReference type="HOGENOM" id="CLU_035117_1_0_6"/>